<dbReference type="InterPro" id="IPR011519">
    <property type="entry name" value="UnbV_ASPIC"/>
</dbReference>
<dbReference type="AlphaFoldDB" id="A0A840ECR8"/>
<gene>
    <name evidence="4" type="ORF">GGR28_001373</name>
</gene>
<evidence type="ECO:0000313" key="5">
    <source>
        <dbReference type="Proteomes" id="UP000576209"/>
    </source>
</evidence>
<dbReference type="InterPro" id="IPR026444">
    <property type="entry name" value="Secre_tail"/>
</dbReference>
<proteinExistence type="predicted"/>
<comment type="caution">
    <text evidence="4">The sequence shown here is derived from an EMBL/GenBank/DDBJ whole genome shotgun (WGS) entry which is preliminary data.</text>
</comment>
<dbReference type="Gene3D" id="2.130.10.130">
    <property type="entry name" value="Integrin alpha, N-terminal"/>
    <property type="match status" value="1"/>
</dbReference>
<sequence>MNHLSALIILLFGLLPTASAQPFTQVNLAAGLGHISDNNGVAVADYDRDGDEDIFLTGYHSFVEGADSTWNRLMRNEGDGTFTDVTVGAGFADQFVNTLVRASLGEKMGASWGDYDNDGYPDIYLSNSRKDQLYRNNGDGTFTDVSVSAYLAGCDDCYSSGALWFDHDRDGDLDLYVSVLNGPNLSYENLGDGTFKVMNSHPLLFGSNITWTTAALDIGKDGFLDLYLANDTEANQCYANVSGVHYNETGLAYRVADEGAGMGIAIGDYNNDGEFDIYVTNIYNHHPNPLYRNTGNRRYEDVAEQLGVDNTGWGWGVQFFDSDHDGDEDLLAVNGPVSKQYIKGIEQPEEPHYFFRNTLIETGREGFVDQAAETGLDRLERARGLEVFDYDNDGDLDVLIANVESTPFLFRNDLVNEGDKNWLQVRLEGTKSNRSAYGTEVRIKAGGQTLYRWHHGTGFFAQSLKPVHFGIGAATVIEELQVTWLSGEVETFYDISANQTISLTEGAALTDLGEDRNGSRLSGITPYPNPFRKEVALEFELPAGTELTLELFSASGRRIRSTRETIPGSGTLLTTWNAGSQPAGVYRYRATTDDGIISGTIIKTE</sequence>
<dbReference type="NCBIfam" id="TIGR04183">
    <property type="entry name" value="Por_Secre_tail"/>
    <property type="match status" value="1"/>
</dbReference>
<feature type="domain" description="ASPIC/UnbV" evidence="3">
    <location>
        <begin position="436"/>
        <end position="501"/>
    </location>
</feature>
<evidence type="ECO:0000256" key="1">
    <source>
        <dbReference type="ARBA" id="ARBA00022729"/>
    </source>
</evidence>
<evidence type="ECO:0000256" key="2">
    <source>
        <dbReference type="SAM" id="SignalP"/>
    </source>
</evidence>
<dbReference type="Proteomes" id="UP000576209">
    <property type="component" value="Unassembled WGS sequence"/>
</dbReference>
<dbReference type="EMBL" id="JACIFF010000003">
    <property type="protein sequence ID" value="MBB4078756.1"/>
    <property type="molecule type" value="Genomic_DNA"/>
</dbReference>
<dbReference type="InterPro" id="IPR027039">
    <property type="entry name" value="Crtac1"/>
</dbReference>
<organism evidence="4 5">
    <name type="scientific">Neolewinella aquimaris</name>
    <dbReference type="NCBI Taxonomy" id="1835722"/>
    <lineage>
        <taxon>Bacteria</taxon>
        <taxon>Pseudomonadati</taxon>
        <taxon>Bacteroidota</taxon>
        <taxon>Saprospiria</taxon>
        <taxon>Saprospirales</taxon>
        <taxon>Lewinellaceae</taxon>
        <taxon>Neolewinella</taxon>
    </lineage>
</organism>
<evidence type="ECO:0000259" key="3">
    <source>
        <dbReference type="Pfam" id="PF07593"/>
    </source>
</evidence>
<dbReference type="RefSeq" id="WP_183495002.1">
    <property type="nucleotide sequence ID" value="NZ_JACIFF010000003.1"/>
</dbReference>
<dbReference type="Pfam" id="PF13517">
    <property type="entry name" value="FG-GAP_3"/>
    <property type="match status" value="2"/>
</dbReference>
<dbReference type="InterPro" id="IPR028994">
    <property type="entry name" value="Integrin_alpha_N"/>
</dbReference>
<keyword evidence="1 2" id="KW-0732">Signal</keyword>
<dbReference type="InterPro" id="IPR013517">
    <property type="entry name" value="FG-GAP"/>
</dbReference>
<protein>
    <recommendedName>
        <fullName evidence="3">ASPIC/UnbV domain-containing protein</fullName>
    </recommendedName>
</protein>
<feature type="chain" id="PRO_5032862495" description="ASPIC/UnbV domain-containing protein" evidence="2">
    <location>
        <begin position="21"/>
        <end position="605"/>
    </location>
</feature>
<dbReference type="SUPFAM" id="SSF69318">
    <property type="entry name" value="Integrin alpha N-terminal domain"/>
    <property type="match status" value="1"/>
</dbReference>
<keyword evidence="5" id="KW-1185">Reference proteome</keyword>
<reference evidence="4 5" key="1">
    <citation type="submission" date="2020-08" db="EMBL/GenBank/DDBJ databases">
        <title>Genomic Encyclopedia of Type Strains, Phase IV (KMG-IV): sequencing the most valuable type-strain genomes for metagenomic binning, comparative biology and taxonomic classification.</title>
        <authorList>
            <person name="Goeker M."/>
        </authorList>
    </citation>
    <scope>NUCLEOTIDE SEQUENCE [LARGE SCALE GENOMIC DNA]</scope>
    <source>
        <strain evidence="4 5">DSM 105137</strain>
    </source>
</reference>
<name>A0A840ECR8_9BACT</name>
<dbReference type="PANTHER" id="PTHR16026:SF0">
    <property type="entry name" value="CARTILAGE ACIDIC PROTEIN 1"/>
    <property type="match status" value="1"/>
</dbReference>
<accession>A0A840ECR8</accession>
<dbReference type="PANTHER" id="PTHR16026">
    <property type="entry name" value="CARTILAGE ACIDIC PROTEIN 1"/>
    <property type="match status" value="1"/>
</dbReference>
<evidence type="ECO:0000313" key="4">
    <source>
        <dbReference type="EMBL" id="MBB4078756.1"/>
    </source>
</evidence>
<feature type="signal peptide" evidence="2">
    <location>
        <begin position="1"/>
        <end position="20"/>
    </location>
</feature>
<dbReference type="Pfam" id="PF07593">
    <property type="entry name" value="UnbV_ASPIC"/>
    <property type="match status" value="1"/>
</dbReference>